<dbReference type="Pfam" id="PF00321">
    <property type="entry name" value="Thionin"/>
    <property type="match status" value="1"/>
</dbReference>
<dbReference type="EMBL" id="GEVI01012253">
    <property type="protein sequence ID" value="JAU20067.1"/>
    <property type="molecule type" value="Transcribed_RNA"/>
</dbReference>
<comment type="similarity">
    <text evidence="2">Belongs to the plant thionin (TC 1.C.44) family.</text>
</comment>
<evidence type="ECO:0000256" key="1">
    <source>
        <dbReference type="ARBA" id="ARBA00004613"/>
    </source>
</evidence>
<keyword evidence="7" id="KW-0732">Signal</keyword>
<feature type="signal peptide" evidence="7">
    <location>
        <begin position="1"/>
        <end position="24"/>
    </location>
</feature>
<name>A0A1J3DJ99_NOCCA</name>
<keyword evidence="6" id="KW-1015">Disulfide bond</keyword>
<evidence type="ECO:0000256" key="2">
    <source>
        <dbReference type="ARBA" id="ARBA00009872"/>
    </source>
</evidence>
<dbReference type="SUPFAM" id="SSF57429">
    <property type="entry name" value="Crambin-like"/>
    <property type="match status" value="1"/>
</dbReference>
<proteinExistence type="inferred from homology"/>
<evidence type="ECO:0000256" key="4">
    <source>
        <dbReference type="ARBA" id="ARBA00022656"/>
    </source>
</evidence>
<gene>
    <name evidence="8" type="ORF">GA_TR13874_c0_g1_i1_g.43678</name>
</gene>
<dbReference type="Gene3D" id="3.30.1350.10">
    <property type="entry name" value="Thionin-like"/>
    <property type="match status" value="1"/>
</dbReference>
<reference evidence="8" key="1">
    <citation type="submission" date="2016-07" db="EMBL/GenBank/DDBJ databases">
        <title>De novo transcriptome assembly of four accessions of the metal hyperaccumulator plant Noccaea caerulescens.</title>
        <authorList>
            <person name="Blande D."/>
            <person name="Halimaa P."/>
            <person name="Tervahauta A.I."/>
            <person name="Aarts M.G."/>
            <person name="Karenlampi S.O."/>
        </authorList>
    </citation>
    <scope>NUCLEOTIDE SEQUENCE</scope>
</reference>
<dbReference type="GO" id="GO:0006952">
    <property type="term" value="P:defense response"/>
    <property type="evidence" value="ECO:0007669"/>
    <property type="project" value="UniProtKB-KW"/>
</dbReference>
<dbReference type="InterPro" id="IPR001010">
    <property type="entry name" value="Thionin"/>
</dbReference>
<evidence type="ECO:0000313" key="8">
    <source>
        <dbReference type="EMBL" id="JAU20067.1"/>
    </source>
</evidence>
<dbReference type="PANTHER" id="PTHR33920:SF2">
    <property type="entry name" value="THIONIN-2.1-RELATED"/>
    <property type="match status" value="1"/>
</dbReference>
<keyword evidence="3" id="KW-0964">Secreted</keyword>
<evidence type="ECO:0000256" key="7">
    <source>
        <dbReference type="SAM" id="SignalP"/>
    </source>
</evidence>
<dbReference type="GO" id="GO:0090729">
    <property type="term" value="F:toxin activity"/>
    <property type="evidence" value="ECO:0007669"/>
    <property type="project" value="UniProtKB-KW"/>
</dbReference>
<feature type="chain" id="PRO_5009620483" evidence="7">
    <location>
        <begin position="25"/>
        <end position="139"/>
    </location>
</feature>
<protein>
    <submittedName>
        <fullName evidence="8">Putative thionin-2.4</fullName>
    </submittedName>
</protein>
<sequence length="139" mass="14870">MEGKTMVLSVVIVTLFMAQILVEAQEPKVCCPRENARWFYDTCRESTSWVTCLPMSGCIAVATGDICPPNYPYDMLKKPGQGDAVNEYCKLGCGFSACGALITLQNSDANEIVNGAVEQCTKACATICNKGSLAAVQNA</sequence>
<keyword evidence="4" id="KW-0800">Toxin</keyword>
<evidence type="ECO:0000256" key="6">
    <source>
        <dbReference type="ARBA" id="ARBA00023157"/>
    </source>
</evidence>
<dbReference type="InterPro" id="IPR036391">
    <property type="entry name" value="Thionin-like_sf"/>
</dbReference>
<dbReference type="AlphaFoldDB" id="A0A1J3DJ99"/>
<accession>A0A1J3DJ99</accession>
<comment type="subcellular location">
    <subcellularLocation>
        <location evidence="1">Secreted</location>
    </subcellularLocation>
</comment>
<organism evidence="8">
    <name type="scientific">Noccaea caerulescens</name>
    <name type="common">Alpine penny-cress</name>
    <name type="synonym">Thlaspi caerulescens</name>
    <dbReference type="NCBI Taxonomy" id="107243"/>
    <lineage>
        <taxon>Eukaryota</taxon>
        <taxon>Viridiplantae</taxon>
        <taxon>Streptophyta</taxon>
        <taxon>Embryophyta</taxon>
        <taxon>Tracheophyta</taxon>
        <taxon>Spermatophyta</taxon>
        <taxon>Magnoliopsida</taxon>
        <taxon>eudicotyledons</taxon>
        <taxon>Gunneridae</taxon>
        <taxon>Pentapetalae</taxon>
        <taxon>rosids</taxon>
        <taxon>malvids</taxon>
        <taxon>Brassicales</taxon>
        <taxon>Brassicaceae</taxon>
        <taxon>Coluteocarpeae</taxon>
        <taxon>Noccaea</taxon>
    </lineage>
</organism>
<evidence type="ECO:0000256" key="3">
    <source>
        <dbReference type="ARBA" id="ARBA00022525"/>
    </source>
</evidence>
<evidence type="ECO:0000256" key="5">
    <source>
        <dbReference type="ARBA" id="ARBA00022821"/>
    </source>
</evidence>
<dbReference type="PROSITE" id="PS00271">
    <property type="entry name" value="THIONIN"/>
    <property type="match status" value="1"/>
</dbReference>
<dbReference type="PANTHER" id="PTHR33920">
    <property type="entry name" value="THIONIN-2.1-RELATED"/>
    <property type="match status" value="1"/>
</dbReference>
<keyword evidence="5" id="KW-0611">Plant defense</keyword>
<dbReference type="GO" id="GO:0005576">
    <property type="term" value="C:extracellular region"/>
    <property type="evidence" value="ECO:0007669"/>
    <property type="project" value="UniProtKB-SubCell"/>
</dbReference>